<reference evidence="1" key="1">
    <citation type="submission" date="2018-05" db="EMBL/GenBank/DDBJ databases">
        <authorList>
            <person name="Lanie J.A."/>
            <person name="Ng W.-L."/>
            <person name="Kazmierczak K.M."/>
            <person name="Andrzejewski T.M."/>
            <person name="Davidsen T.M."/>
            <person name="Wayne K.J."/>
            <person name="Tettelin H."/>
            <person name="Glass J.I."/>
            <person name="Rusch D."/>
            <person name="Podicherti R."/>
            <person name="Tsui H.-C.T."/>
            <person name="Winkler M.E."/>
        </authorList>
    </citation>
    <scope>NUCLEOTIDE SEQUENCE</scope>
</reference>
<organism evidence="1">
    <name type="scientific">marine metagenome</name>
    <dbReference type="NCBI Taxonomy" id="408172"/>
    <lineage>
        <taxon>unclassified sequences</taxon>
        <taxon>metagenomes</taxon>
        <taxon>ecological metagenomes</taxon>
    </lineage>
</organism>
<dbReference type="EMBL" id="UINC01004884">
    <property type="protein sequence ID" value="SVA17549.1"/>
    <property type="molecule type" value="Genomic_DNA"/>
</dbReference>
<accession>A0A381TNZ4</accession>
<dbReference type="AlphaFoldDB" id="A0A381TNZ4"/>
<name>A0A381TNZ4_9ZZZZ</name>
<dbReference type="Pfam" id="PF19492">
    <property type="entry name" value="DUF6027"/>
    <property type="match status" value="1"/>
</dbReference>
<evidence type="ECO:0000313" key="1">
    <source>
        <dbReference type="EMBL" id="SVA17549.1"/>
    </source>
</evidence>
<protein>
    <submittedName>
        <fullName evidence="1">Uncharacterized protein</fullName>
    </submittedName>
</protein>
<gene>
    <name evidence="1" type="ORF">METZ01_LOCUS70403</name>
</gene>
<dbReference type="InterPro" id="IPR046069">
    <property type="entry name" value="DUF6027"/>
</dbReference>
<sequence>MSINNPITLEQFIWDSDPTDKDNNFKNDVALYTQEDPLPTVKRLSQSLDIPMGSIVRYVLCKWAMSGSESLLDLGPDMVKKVSDIFDLAESVGTDKEKLKAYGSVKEIMSWMKVPLDDPNYRN</sequence>
<proteinExistence type="predicted"/>